<proteinExistence type="predicted"/>
<sequence length="94" mass="11044">MFSQPTDVYWQDKETLSSFPWDRLVPILHYYIRAVLISGMLTCRLLVLESSLPTSMISLQHKRRHISRSIVVILGRQCRVNGSLFDCIEKEYEK</sequence>
<gene>
    <name evidence="2" type="ORF">M438DRAFT_197975</name>
</gene>
<keyword evidence="1" id="KW-0472">Membrane</keyword>
<feature type="transmembrane region" description="Helical" evidence="1">
    <location>
        <begin position="27"/>
        <end position="47"/>
    </location>
</feature>
<dbReference type="EMBL" id="KL584980">
    <property type="protein sequence ID" value="KEQ85568.1"/>
    <property type="molecule type" value="Genomic_DNA"/>
</dbReference>
<organism evidence="2 3">
    <name type="scientific">Aureobasidium pullulans EXF-150</name>
    <dbReference type="NCBI Taxonomy" id="1043002"/>
    <lineage>
        <taxon>Eukaryota</taxon>
        <taxon>Fungi</taxon>
        <taxon>Dikarya</taxon>
        <taxon>Ascomycota</taxon>
        <taxon>Pezizomycotina</taxon>
        <taxon>Dothideomycetes</taxon>
        <taxon>Dothideomycetidae</taxon>
        <taxon>Dothideales</taxon>
        <taxon>Saccotheciaceae</taxon>
        <taxon>Aureobasidium</taxon>
    </lineage>
</organism>
<dbReference type="HOGENOM" id="CLU_2385797_0_0_1"/>
<dbReference type="GeneID" id="40741623"/>
<keyword evidence="1" id="KW-1133">Transmembrane helix</keyword>
<dbReference type="RefSeq" id="XP_029761755.1">
    <property type="nucleotide sequence ID" value="XM_029899317.1"/>
</dbReference>
<evidence type="ECO:0000313" key="2">
    <source>
        <dbReference type="EMBL" id="KEQ85568.1"/>
    </source>
</evidence>
<keyword evidence="3" id="KW-1185">Reference proteome</keyword>
<name>A0A074XJ78_AURPU</name>
<evidence type="ECO:0000313" key="3">
    <source>
        <dbReference type="Proteomes" id="UP000030706"/>
    </source>
</evidence>
<evidence type="ECO:0000256" key="1">
    <source>
        <dbReference type="SAM" id="Phobius"/>
    </source>
</evidence>
<accession>A0A074XJ78</accession>
<reference evidence="2 3" key="1">
    <citation type="journal article" date="2014" name="BMC Genomics">
        <title>Genome sequencing of four Aureobasidium pullulans varieties: biotechnological potential, stress tolerance, and description of new species.</title>
        <authorList>
            <person name="Gostin Ar C."/>
            <person name="Ohm R.A."/>
            <person name="Kogej T."/>
            <person name="Sonjak S."/>
            <person name="Turk M."/>
            <person name="Zajc J."/>
            <person name="Zalar P."/>
            <person name="Grube M."/>
            <person name="Sun H."/>
            <person name="Han J."/>
            <person name="Sharma A."/>
            <person name="Chiniquy J."/>
            <person name="Ngan C.Y."/>
            <person name="Lipzen A."/>
            <person name="Barry K."/>
            <person name="Grigoriev I.V."/>
            <person name="Gunde-Cimerman N."/>
        </authorList>
    </citation>
    <scope>NUCLEOTIDE SEQUENCE [LARGE SCALE GENOMIC DNA]</scope>
    <source>
        <strain evidence="2 3">EXF-150</strain>
    </source>
</reference>
<protein>
    <submittedName>
        <fullName evidence="2">Uncharacterized protein</fullName>
    </submittedName>
</protein>
<keyword evidence="1" id="KW-0812">Transmembrane</keyword>
<dbReference type="AlphaFoldDB" id="A0A074XJ78"/>
<dbReference type="Proteomes" id="UP000030706">
    <property type="component" value="Unassembled WGS sequence"/>
</dbReference>